<sequence length="82" mass="8734">MEEVFIPALGMAMEEAYLEKWIKQEGEAVNAGDVIALIETDKAQVEVVCESSGTVGKHRFQVGASVPVGETITVILAPGESE</sequence>
<dbReference type="InterPro" id="IPR011053">
    <property type="entry name" value="Single_hybrid_motif"/>
</dbReference>
<dbReference type="InterPro" id="IPR045257">
    <property type="entry name" value="E2/Pdx1"/>
</dbReference>
<dbReference type="GO" id="GO:0006086">
    <property type="term" value="P:pyruvate decarboxylation to acetyl-CoA"/>
    <property type="evidence" value="ECO:0007669"/>
    <property type="project" value="InterPro"/>
</dbReference>
<keyword evidence="1" id="KW-0450">Lipoyl</keyword>
<accession>A0A6J6EAK0</accession>
<dbReference type="SUPFAM" id="SSF51230">
    <property type="entry name" value="Single hybrid motif"/>
    <property type="match status" value="1"/>
</dbReference>
<organism evidence="3">
    <name type="scientific">freshwater metagenome</name>
    <dbReference type="NCBI Taxonomy" id="449393"/>
    <lineage>
        <taxon>unclassified sequences</taxon>
        <taxon>metagenomes</taxon>
        <taxon>ecological metagenomes</taxon>
    </lineage>
</organism>
<dbReference type="PROSITE" id="PS00189">
    <property type="entry name" value="LIPOYL"/>
    <property type="match status" value="1"/>
</dbReference>
<dbReference type="AlphaFoldDB" id="A0A6J6EAK0"/>
<feature type="domain" description="Lipoyl-binding" evidence="2">
    <location>
        <begin position="1"/>
        <end position="77"/>
    </location>
</feature>
<dbReference type="Pfam" id="PF00364">
    <property type="entry name" value="Biotin_lipoyl"/>
    <property type="match status" value="1"/>
</dbReference>
<dbReference type="EMBL" id="CAEZTT010000026">
    <property type="protein sequence ID" value="CAB4572269.1"/>
    <property type="molecule type" value="Genomic_DNA"/>
</dbReference>
<protein>
    <submittedName>
        <fullName evidence="3">Unannotated protein</fullName>
    </submittedName>
</protein>
<evidence type="ECO:0000259" key="2">
    <source>
        <dbReference type="PROSITE" id="PS50968"/>
    </source>
</evidence>
<dbReference type="InterPro" id="IPR000089">
    <property type="entry name" value="Biotin_lipoyl"/>
</dbReference>
<dbReference type="CDD" id="cd06849">
    <property type="entry name" value="lipoyl_domain"/>
    <property type="match status" value="1"/>
</dbReference>
<dbReference type="PANTHER" id="PTHR23151:SF90">
    <property type="entry name" value="DIHYDROLIPOYLLYSINE-RESIDUE ACETYLTRANSFERASE COMPONENT OF PYRUVATE DEHYDROGENASE COMPLEX, MITOCHONDRIAL-RELATED"/>
    <property type="match status" value="1"/>
</dbReference>
<evidence type="ECO:0000256" key="1">
    <source>
        <dbReference type="ARBA" id="ARBA00022823"/>
    </source>
</evidence>
<reference evidence="3" key="1">
    <citation type="submission" date="2020-05" db="EMBL/GenBank/DDBJ databases">
        <authorList>
            <person name="Chiriac C."/>
            <person name="Salcher M."/>
            <person name="Ghai R."/>
            <person name="Kavagutti S V."/>
        </authorList>
    </citation>
    <scope>NUCLEOTIDE SEQUENCE</scope>
</reference>
<dbReference type="Gene3D" id="2.40.50.100">
    <property type="match status" value="1"/>
</dbReference>
<dbReference type="GO" id="GO:0045254">
    <property type="term" value="C:pyruvate dehydrogenase complex"/>
    <property type="evidence" value="ECO:0007669"/>
    <property type="project" value="InterPro"/>
</dbReference>
<dbReference type="InterPro" id="IPR003016">
    <property type="entry name" value="2-oxoA_DH_lipoyl-BS"/>
</dbReference>
<gene>
    <name evidence="3" type="ORF">UFOPK1726_00349</name>
</gene>
<dbReference type="PANTHER" id="PTHR23151">
    <property type="entry name" value="DIHYDROLIPOAMIDE ACETYL/SUCCINYL-TRANSFERASE-RELATED"/>
    <property type="match status" value="1"/>
</dbReference>
<name>A0A6J6EAK0_9ZZZZ</name>
<dbReference type="PROSITE" id="PS50968">
    <property type="entry name" value="BIOTINYL_LIPOYL"/>
    <property type="match status" value="1"/>
</dbReference>
<evidence type="ECO:0000313" key="3">
    <source>
        <dbReference type="EMBL" id="CAB4572269.1"/>
    </source>
</evidence>
<proteinExistence type="predicted"/>